<keyword evidence="5 10" id="KW-0566">Pantothenate biosynthesis</keyword>
<evidence type="ECO:0000256" key="9">
    <source>
        <dbReference type="ARBA" id="ARBA00048793"/>
    </source>
</evidence>
<reference evidence="13 14" key="1">
    <citation type="submission" date="2021-04" db="EMBL/GenBank/DDBJ databases">
        <title>Whole genome sequence of Jiella sp. KSK16Y-1.</title>
        <authorList>
            <person name="Tuo L."/>
        </authorList>
    </citation>
    <scope>NUCLEOTIDE SEQUENCE [LARGE SCALE GENOMIC DNA]</scope>
    <source>
        <strain evidence="13 14">KSK16Y-1</strain>
    </source>
</reference>
<dbReference type="Pfam" id="PF02558">
    <property type="entry name" value="ApbA"/>
    <property type="match status" value="1"/>
</dbReference>
<dbReference type="Pfam" id="PF08546">
    <property type="entry name" value="ApbA_C"/>
    <property type="match status" value="1"/>
</dbReference>
<comment type="similarity">
    <text evidence="2 10">Belongs to the ketopantoate reductase family.</text>
</comment>
<proteinExistence type="inferred from homology"/>
<evidence type="ECO:0000313" key="13">
    <source>
        <dbReference type="EMBL" id="MBP0614384.1"/>
    </source>
</evidence>
<dbReference type="PANTHER" id="PTHR21708:SF26">
    <property type="entry name" value="2-DEHYDROPANTOATE 2-REDUCTASE"/>
    <property type="match status" value="1"/>
</dbReference>
<dbReference type="SUPFAM" id="SSF48179">
    <property type="entry name" value="6-phosphogluconate dehydrogenase C-terminal domain-like"/>
    <property type="match status" value="1"/>
</dbReference>
<dbReference type="EC" id="1.1.1.169" evidence="3 10"/>
<name>A0ABS4BCC1_9HYPH</name>
<dbReference type="Gene3D" id="1.10.1040.10">
    <property type="entry name" value="N-(1-d-carboxylethyl)-l-norvaline Dehydrogenase, domain 2"/>
    <property type="match status" value="1"/>
</dbReference>
<dbReference type="InterPro" id="IPR036291">
    <property type="entry name" value="NAD(P)-bd_dom_sf"/>
</dbReference>
<evidence type="ECO:0000256" key="6">
    <source>
        <dbReference type="ARBA" id="ARBA00022857"/>
    </source>
</evidence>
<evidence type="ECO:0000256" key="2">
    <source>
        <dbReference type="ARBA" id="ARBA00007870"/>
    </source>
</evidence>
<keyword evidence="7 10" id="KW-0560">Oxidoreductase</keyword>
<evidence type="ECO:0000256" key="3">
    <source>
        <dbReference type="ARBA" id="ARBA00013014"/>
    </source>
</evidence>
<dbReference type="NCBIfam" id="TIGR00745">
    <property type="entry name" value="apbA_panE"/>
    <property type="match status" value="1"/>
</dbReference>
<dbReference type="InterPro" id="IPR003710">
    <property type="entry name" value="ApbA"/>
</dbReference>
<keyword evidence="14" id="KW-1185">Reference proteome</keyword>
<evidence type="ECO:0000259" key="11">
    <source>
        <dbReference type="Pfam" id="PF02558"/>
    </source>
</evidence>
<feature type="domain" description="Ketopantoate reductase C-terminal" evidence="12">
    <location>
        <begin position="169"/>
        <end position="292"/>
    </location>
</feature>
<evidence type="ECO:0000259" key="12">
    <source>
        <dbReference type="Pfam" id="PF08546"/>
    </source>
</evidence>
<feature type="domain" description="Ketopantoate reductase N-terminal" evidence="11">
    <location>
        <begin position="4"/>
        <end position="146"/>
    </location>
</feature>
<comment type="pathway">
    <text evidence="1 10">Cofactor biosynthesis; (R)-pantothenate biosynthesis; (R)-pantoate from 3-methyl-2-oxobutanoate: step 2/2.</text>
</comment>
<evidence type="ECO:0000256" key="5">
    <source>
        <dbReference type="ARBA" id="ARBA00022655"/>
    </source>
</evidence>
<dbReference type="EMBL" id="JAGJCF010000001">
    <property type="protein sequence ID" value="MBP0614384.1"/>
    <property type="molecule type" value="Genomic_DNA"/>
</dbReference>
<comment type="caution">
    <text evidence="13">The sequence shown here is derived from an EMBL/GenBank/DDBJ whole genome shotgun (WGS) entry which is preliminary data.</text>
</comment>
<dbReference type="RefSeq" id="WP_209592792.1">
    <property type="nucleotide sequence ID" value="NZ_JAGJCF010000001.1"/>
</dbReference>
<dbReference type="Gene3D" id="3.40.50.720">
    <property type="entry name" value="NAD(P)-binding Rossmann-like Domain"/>
    <property type="match status" value="1"/>
</dbReference>
<dbReference type="InterPro" id="IPR051402">
    <property type="entry name" value="KPR-Related"/>
</dbReference>
<comment type="catalytic activity">
    <reaction evidence="9 10">
        <text>(R)-pantoate + NADP(+) = 2-dehydropantoate + NADPH + H(+)</text>
        <dbReference type="Rhea" id="RHEA:16233"/>
        <dbReference type="ChEBI" id="CHEBI:11561"/>
        <dbReference type="ChEBI" id="CHEBI:15378"/>
        <dbReference type="ChEBI" id="CHEBI:15980"/>
        <dbReference type="ChEBI" id="CHEBI:57783"/>
        <dbReference type="ChEBI" id="CHEBI:58349"/>
        <dbReference type="EC" id="1.1.1.169"/>
    </reaction>
</comment>
<evidence type="ECO:0000256" key="4">
    <source>
        <dbReference type="ARBA" id="ARBA00019465"/>
    </source>
</evidence>
<comment type="function">
    <text evidence="10">Catalyzes the NADPH-dependent reduction of ketopantoate into pantoic acid.</text>
</comment>
<protein>
    <recommendedName>
        <fullName evidence="4 10">2-dehydropantoate 2-reductase</fullName>
        <ecNumber evidence="3 10">1.1.1.169</ecNumber>
    </recommendedName>
    <alternativeName>
        <fullName evidence="8 10">Ketopantoate reductase</fullName>
    </alternativeName>
</protein>
<dbReference type="InterPro" id="IPR008927">
    <property type="entry name" value="6-PGluconate_DH-like_C_sf"/>
</dbReference>
<dbReference type="GO" id="GO:0008677">
    <property type="term" value="F:2-dehydropantoate 2-reductase activity"/>
    <property type="evidence" value="ECO:0007669"/>
    <property type="project" value="UniProtKB-EC"/>
</dbReference>
<evidence type="ECO:0000256" key="10">
    <source>
        <dbReference type="RuleBase" id="RU362068"/>
    </source>
</evidence>
<evidence type="ECO:0000256" key="8">
    <source>
        <dbReference type="ARBA" id="ARBA00032024"/>
    </source>
</evidence>
<organism evidence="13 14">
    <name type="scientific">Jiella mangrovi</name>
    <dbReference type="NCBI Taxonomy" id="2821407"/>
    <lineage>
        <taxon>Bacteria</taxon>
        <taxon>Pseudomonadati</taxon>
        <taxon>Pseudomonadota</taxon>
        <taxon>Alphaproteobacteria</taxon>
        <taxon>Hyphomicrobiales</taxon>
        <taxon>Aurantimonadaceae</taxon>
        <taxon>Jiella</taxon>
    </lineage>
</organism>
<dbReference type="InterPro" id="IPR013332">
    <property type="entry name" value="KPR_N"/>
</dbReference>
<dbReference type="NCBIfam" id="NF005091">
    <property type="entry name" value="PRK06522.2-2"/>
    <property type="match status" value="1"/>
</dbReference>
<gene>
    <name evidence="13" type="ORF">J6595_02115</name>
</gene>
<dbReference type="PANTHER" id="PTHR21708">
    <property type="entry name" value="PROBABLE 2-DEHYDROPANTOATE 2-REDUCTASE"/>
    <property type="match status" value="1"/>
</dbReference>
<dbReference type="InterPro" id="IPR013752">
    <property type="entry name" value="KPA_reductase"/>
</dbReference>
<evidence type="ECO:0000313" key="14">
    <source>
        <dbReference type="Proteomes" id="UP000678276"/>
    </source>
</evidence>
<evidence type="ECO:0000256" key="1">
    <source>
        <dbReference type="ARBA" id="ARBA00004994"/>
    </source>
</evidence>
<keyword evidence="6 10" id="KW-0521">NADP</keyword>
<sequence>MKAAVIGAGAIGGYLAAILAEAGHEVVLCVRTPFDELRLEEAGETRVVEATIAAAPSDLPKPHVPADLVVVATKAQDTESARPWLEALVGPATLVLIAQNGVDHAERLDGFGVEGRIVPSIVYVAAERVSPGRIVHHSNSRLIVPAGDAGDEIARFFSGTKLNLELQPDFLTASWRKLLSNVVANPVTALTMRRMDVFQDEAVQQLGIGLLREAVAAGRAAGAKFEDDEVEATLKLYDRVNSSSGSSMLYDRLAGRPLEHEYLTGAVVRAGERHGVPTPLNRAILALVGAIEATPLRLV</sequence>
<dbReference type="Proteomes" id="UP000678276">
    <property type="component" value="Unassembled WGS sequence"/>
</dbReference>
<evidence type="ECO:0000256" key="7">
    <source>
        <dbReference type="ARBA" id="ARBA00023002"/>
    </source>
</evidence>
<dbReference type="InterPro" id="IPR013328">
    <property type="entry name" value="6PGD_dom2"/>
</dbReference>
<accession>A0ABS4BCC1</accession>
<dbReference type="SUPFAM" id="SSF51735">
    <property type="entry name" value="NAD(P)-binding Rossmann-fold domains"/>
    <property type="match status" value="1"/>
</dbReference>